<dbReference type="Pfam" id="PF12802">
    <property type="entry name" value="MarR_2"/>
    <property type="match status" value="1"/>
</dbReference>
<evidence type="ECO:0000259" key="2">
    <source>
        <dbReference type="PROSITE" id="PS50995"/>
    </source>
</evidence>
<proteinExistence type="predicted"/>
<dbReference type="Gene3D" id="1.10.10.10">
    <property type="entry name" value="Winged helix-like DNA-binding domain superfamily/Winged helix DNA-binding domain"/>
    <property type="match status" value="1"/>
</dbReference>
<dbReference type="InterPro" id="IPR000835">
    <property type="entry name" value="HTH_MarR-typ"/>
</dbReference>
<dbReference type="STRING" id="1300344.I598_1483"/>
<dbReference type="SUPFAM" id="SSF46785">
    <property type="entry name" value="Winged helix' DNA-binding domain"/>
    <property type="match status" value="1"/>
</dbReference>
<dbReference type="InterPro" id="IPR036390">
    <property type="entry name" value="WH_DNA-bd_sf"/>
</dbReference>
<accession>A0A168F8G0</accession>
<dbReference type="PROSITE" id="PS50995">
    <property type="entry name" value="HTH_MARR_2"/>
    <property type="match status" value="1"/>
</dbReference>
<dbReference type="Proteomes" id="UP000076794">
    <property type="component" value="Chromosome"/>
</dbReference>
<feature type="region of interest" description="Disordered" evidence="1">
    <location>
        <begin position="1"/>
        <end position="22"/>
    </location>
</feature>
<dbReference type="KEGG" id="ido:I598_1483"/>
<dbReference type="PANTHER" id="PTHR33164">
    <property type="entry name" value="TRANSCRIPTIONAL REGULATOR, MARR FAMILY"/>
    <property type="match status" value="1"/>
</dbReference>
<gene>
    <name evidence="3" type="ORF">I598_1483</name>
</gene>
<evidence type="ECO:0000256" key="1">
    <source>
        <dbReference type="SAM" id="MobiDB-lite"/>
    </source>
</evidence>
<dbReference type="RefSeq" id="WP_418268508.1">
    <property type="nucleotide sequence ID" value="NZ_CP014209.1"/>
</dbReference>
<keyword evidence="4" id="KW-1185">Reference proteome</keyword>
<dbReference type="SMART" id="SM00347">
    <property type="entry name" value="HTH_MARR"/>
    <property type="match status" value="1"/>
</dbReference>
<name>A0A168F8G0_9MICO</name>
<dbReference type="PANTHER" id="PTHR33164:SF99">
    <property type="entry name" value="MARR FAMILY REGULATORY PROTEIN"/>
    <property type="match status" value="1"/>
</dbReference>
<reference evidence="3 4" key="1">
    <citation type="submission" date="2016-01" db="EMBL/GenBank/DDBJ databases">
        <title>Complete genome sequence of a soil Actinobacterium, Isoptericola dokdonensis DS-3.</title>
        <authorList>
            <person name="Kwon S.-K."/>
            <person name="Kim J.F."/>
        </authorList>
    </citation>
    <scope>NUCLEOTIDE SEQUENCE [LARGE SCALE GENOMIC DNA]</scope>
    <source>
        <strain evidence="3 4">DS-3</strain>
    </source>
</reference>
<organism evidence="3 4">
    <name type="scientific">Isoptericola dokdonensis DS-3</name>
    <dbReference type="NCBI Taxonomy" id="1300344"/>
    <lineage>
        <taxon>Bacteria</taxon>
        <taxon>Bacillati</taxon>
        <taxon>Actinomycetota</taxon>
        <taxon>Actinomycetes</taxon>
        <taxon>Micrococcales</taxon>
        <taxon>Promicromonosporaceae</taxon>
        <taxon>Isoptericola</taxon>
    </lineage>
</organism>
<sequence length="182" mass="19927">MTDTQDGSAQGAGAGAGAGEPRWLDDEQMRSWLRLQAVVTLLPGLLDQQLRRDADLTHFEYLVLAMLSEAPDRELRMSALARLTSSTLPRLSHVAKRLEARGLVARCAAPDDGRATVARLTDDGWDKLVDSAPGHARTVLEHVYDDLDADDVRALSDVLAKILVHVDPGDSFRREHERPGAD</sequence>
<feature type="domain" description="HTH marR-type" evidence="2">
    <location>
        <begin position="25"/>
        <end position="164"/>
    </location>
</feature>
<dbReference type="GO" id="GO:0003700">
    <property type="term" value="F:DNA-binding transcription factor activity"/>
    <property type="evidence" value="ECO:0007669"/>
    <property type="project" value="InterPro"/>
</dbReference>
<dbReference type="EMBL" id="CP014209">
    <property type="protein sequence ID" value="ANC31036.1"/>
    <property type="molecule type" value="Genomic_DNA"/>
</dbReference>
<protein>
    <submittedName>
        <fullName evidence="3">MarR family protein</fullName>
    </submittedName>
</protein>
<dbReference type="GO" id="GO:0006950">
    <property type="term" value="P:response to stress"/>
    <property type="evidence" value="ECO:0007669"/>
    <property type="project" value="TreeGrafter"/>
</dbReference>
<dbReference type="AlphaFoldDB" id="A0A168F8G0"/>
<dbReference type="InterPro" id="IPR039422">
    <property type="entry name" value="MarR/SlyA-like"/>
</dbReference>
<dbReference type="InterPro" id="IPR036388">
    <property type="entry name" value="WH-like_DNA-bd_sf"/>
</dbReference>
<evidence type="ECO:0000313" key="4">
    <source>
        <dbReference type="Proteomes" id="UP000076794"/>
    </source>
</evidence>
<dbReference type="PATRIC" id="fig|1300344.3.peg.1489"/>
<evidence type="ECO:0000313" key="3">
    <source>
        <dbReference type="EMBL" id="ANC31036.1"/>
    </source>
</evidence>